<sequence>MSSTDLDANIDEDVCEWRVVRARDTSGWHLQQKNIFNSFLPPGFPILLDERSGIVCEPVLLYLYDQFVKRGISNFVRNTAWAYACDLKHWLDHLEEFGKTWTQVTQFDLDSYLKFLDGASSPLTGRTYSTRTKERRRIAIAQFYAWWREQGLVANDAGDKALVRVSSENKRRRLLAKENKRVSVLQKNQASELFARFGPVPSEWSCHKPDATSRDRLYADIALYAGLRISEVRSLKTSDFRGFRNADIPDYARKSVSIVGKGGVWRNAKFPGRLIHQILAYIDGERAYIVNRAGARSTEALILNPLSANSYAGRQPSVRTIERRFAAACVDAGLFRVETIERLDWGAKGDVQTNTTRFNVPLFVFHDLRHTYAVWTYYIRKRYEEEPWLDISACLGHANVETTIRIYLRCANEFEAEVSDTYMEAINAK</sequence>
<comment type="similarity">
    <text evidence="1">Belongs to the 'phage' integrase family.</text>
</comment>
<dbReference type="Gene3D" id="1.10.443.10">
    <property type="entry name" value="Intergrase catalytic core"/>
    <property type="match status" value="1"/>
</dbReference>
<evidence type="ECO:0000259" key="6">
    <source>
        <dbReference type="PROSITE" id="PS51898"/>
    </source>
</evidence>
<keyword evidence="2" id="KW-0229">DNA integration</keyword>
<keyword evidence="3 5" id="KW-0238">DNA-binding</keyword>
<dbReference type="Proteomes" id="UP000494365">
    <property type="component" value="Unassembled WGS sequence"/>
</dbReference>
<dbReference type="PANTHER" id="PTHR30349:SF41">
    <property type="entry name" value="INTEGRASE_RECOMBINASE PROTEIN MJ0367-RELATED"/>
    <property type="match status" value="1"/>
</dbReference>
<dbReference type="SUPFAM" id="SSF56349">
    <property type="entry name" value="DNA breaking-rejoining enzymes"/>
    <property type="match status" value="1"/>
</dbReference>
<dbReference type="GO" id="GO:0006310">
    <property type="term" value="P:DNA recombination"/>
    <property type="evidence" value="ECO:0007669"/>
    <property type="project" value="UniProtKB-KW"/>
</dbReference>
<evidence type="ECO:0000256" key="4">
    <source>
        <dbReference type="ARBA" id="ARBA00023172"/>
    </source>
</evidence>
<proteinExistence type="inferred from homology"/>
<dbReference type="AlphaFoldDB" id="A0A6S7BZP9"/>
<dbReference type="EMBL" id="CADIKK010000095">
    <property type="protein sequence ID" value="CAB3810101.1"/>
    <property type="molecule type" value="Genomic_DNA"/>
</dbReference>
<dbReference type="RefSeq" id="WP_175154005.1">
    <property type="nucleotide sequence ID" value="NZ_CADIKK010000095.1"/>
</dbReference>
<dbReference type="Pfam" id="PF02899">
    <property type="entry name" value="Phage_int_SAM_1"/>
    <property type="match status" value="1"/>
</dbReference>
<dbReference type="InterPro" id="IPR011010">
    <property type="entry name" value="DNA_brk_join_enz"/>
</dbReference>
<dbReference type="GO" id="GO:0015074">
    <property type="term" value="P:DNA integration"/>
    <property type="evidence" value="ECO:0007669"/>
    <property type="project" value="UniProtKB-KW"/>
</dbReference>
<dbReference type="PROSITE" id="PS51898">
    <property type="entry name" value="TYR_RECOMBINASE"/>
    <property type="match status" value="1"/>
</dbReference>
<feature type="domain" description="Core-binding (CB)" evidence="7">
    <location>
        <begin position="58"/>
        <end position="148"/>
    </location>
</feature>
<dbReference type="CDD" id="cd00397">
    <property type="entry name" value="DNA_BRE_C"/>
    <property type="match status" value="1"/>
</dbReference>
<name>A0A6S7BZP9_9BURK</name>
<evidence type="ECO:0000256" key="3">
    <source>
        <dbReference type="ARBA" id="ARBA00023125"/>
    </source>
</evidence>
<dbReference type="InterPro" id="IPR004107">
    <property type="entry name" value="Integrase_SAM-like_N"/>
</dbReference>
<evidence type="ECO:0000256" key="5">
    <source>
        <dbReference type="PROSITE-ProRule" id="PRU01248"/>
    </source>
</evidence>
<feature type="domain" description="Tyr recombinase" evidence="6">
    <location>
        <begin position="180"/>
        <end position="420"/>
    </location>
</feature>
<dbReference type="Pfam" id="PF00589">
    <property type="entry name" value="Phage_integrase"/>
    <property type="match status" value="1"/>
</dbReference>
<dbReference type="InterPro" id="IPR044068">
    <property type="entry name" value="CB"/>
</dbReference>
<keyword evidence="9" id="KW-1185">Reference proteome</keyword>
<dbReference type="PANTHER" id="PTHR30349">
    <property type="entry name" value="PHAGE INTEGRASE-RELATED"/>
    <property type="match status" value="1"/>
</dbReference>
<dbReference type="InterPro" id="IPR002104">
    <property type="entry name" value="Integrase_catalytic"/>
</dbReference>
<evidence type="ECO:0000313" key="9">
    <source>
        <dbReference type="Proteomes" id="UP000494365"/>
    </source>
</evidence>
<reference evidence="8 9" key="1">
    <citation type="submission" date="2020-04" db="EMBL/GenBank/DDBJ databases">
        <authorList>
            <person name="De Canck E."/>
        </authorList>
    </citation>
    <scope>NUCLEOTIDE SEQUENCE [LARGE SCALE GENOMIC DNA]</scope>
    <source>
        <strain evidence="8 9">LMG 28614</strain>
    </source>
</reference>
<dbReference type="InterPro" id="IPR010998">
    <property type="entry name" value="Integrase_recombinase_N"/>
</dbReference>
<evidence type="ECO:0000256" key="1">
    <source>
        <dbReference type="ARBA" id="ARBA00008857"/>
    </source>
</evidence>
<keyword evidence="4" id="KW-0233">DNA recombination</keyword>
<protein>
    <submittedName>
        <fullName evidence="8">Tyrosine recombinase XerC</fullName>
    </submittedName>
</protein>
<organism evidence="8 9">
    <name type="scientific">Paraburkholderia ultramafica</name>
    <dbReference type="NCBI Taxonomy" id="1544867"/>
    <lineage>
        <taxon>Bacteria</taxon>
        <taxon>Pseudomonadati</taxon>
        <taxon>Pseudomonadota</taxon>
        <taxon>Betaproteobacteria</taxon>
        <taxon>Burkholderiales</taxon>
        <taxon>Burkholderiaceae</taxon>
        <taxon>Paraburkholderia</taxon>
    </lineage>
</organism>
<evidence type="ECO:0000313" key="8">
    <source>
        <dbReference type="EMBL" id="CAB3810101.1"/>
    </source>
</evidence>
<gene>
    <name evidence="8" type="primary">xerC_19</name>
    <name evidence="8" type="ORF">LMG28614_07202</name>
</gene>
<dbReference type="PROSITE" id="PS51900">
    <property type="entry name" value="CB"/>
    <property type="match status" value="1"/>
</dbReference>
<dbReference type="InterPro" id="IPR050090">
    <property type="entry name" value="Tyrosine_recombinase_XerCD"/>
</dbReference>
<evidence type="ECO:0000256" key="2">
    <source>
        <dbReference type="ARBA" id="ARBA00022908"/>
    </source>
</evidence>
<evidence type="ECO:0000259" key="7">
    <source>
        <dbReference type="PROSITE" id="PS51900"/>
    </source>
</evidence>
<accession>A0A6S7BZP9</accession>
<dbReference type="GO" id="GO:0003677">
    <property type="term" value="F:DNA binding"/>
    <property type="evidence" value="ECO:0007669"/>
    <property type="project" value="UniProtKB-UniRule"/>
</dbReference>
<dbReference type="InterPro" id="IPR013762">
    <property type="entry name" value="Integrase-like_cat_sf"/>
</dbReference>
<dbReference type="Gene3D" id="1.10.150.130">
    <property type="match status" value="1"/>
</dbReference>